<gene>
    <name evidence="4" type="primary">Ascl.a-001</name>
</gene>
<dbReference type="InterPro" id="IPR011598">
    <property type="entry name" value="bHLH_dom"/>
</dbReference>
<dbReference type="Pfam" id="PF00010">
    <property type="entry name" value="HLH"/>
    <property type="match status" value="1"/>
</dbReference>
<organism evidence="4">
    <name type="scientific">Phallusia mammillata</name>
    <dbReference type="NCBI Taxonomy" id="59560"/>
    <lineage>
        <taxon>Eukaryota</taxon>
        <taxon>Metazoa</taxon>
        <taxon>Chordata</taxon>
        <taxon>Tunicata</taxon>
        <taxon>Ascidiacea</taxon>
        <taxon>Phlebobranchia</taxon>
        <taxon>Ascidiidae</taxon>
        <taxon>Phallusia</taxon>
    </lineage>
</organism>
<keyword evidence="1" id="KW-0238">DNA-binding</keyword>
<evidence type="ECO:0000313" key="4">
    <source>
        <dbReference type="EMBL" id="CAB3223485.1"/>
    </source>
</evidence>
<dbReference type="GO" id="GO:0000981">
    <property type="term" value="F:DNA-binding transcription factor activity, RNA polymerase II-specific"/>
    <property type="evidence" value="ECO:0007669"/>
    <property type="project" value="TreeGrafter"/>
</dbReference>
<feature type="domain" description="BHLH" evidence="3">
    <location>
        <begin position="50"/>
        <end position="102"/>
    </location>
</feature>
<dbReference type="CDD" id="cd11418">
    <property type="entry name" value="bHLH_TS_ASCL"/>
    <property type="match status" value="1"/>
</dbReference>
<name>A0A6F9D7H3_9ASCI</name>
<evidence type="ECO:0000256" key="1">
    <source>
        <dbReference type="ARBA" id="ARBA00023125"/>
    </source>
</evidence>
<dbReference type="EMBL" id="LR783104">
    <property type="protein sequence ID" value="CAB3223485.1"/>
    <property type="molecule type" value="mRNA"/>
</dbReference>
<feature type="compositionally biased region" description="Low complexity" evidence="2">
    <location>
        <begin position="112"/>
        <end position="122"/>
    </location>
</feature>
<dbReference type="GO" id="GO:0032502">
    <property type="term" value="P:developmental process"/>
    <property type="evidence" value="ECO:0007669"/>
    <property type="project" value="TreeGrafter"/>
</dbReference>
<dbReference type="AlphaFoldDB" id="A0A6F9D7H3"/>
<feature type="compositionally biased region" description="Polar residues" evidence="2">
    <location>
        <begin position="133"/>
        <end position="143"/>
    </location>
</feature>
<accession>A0A6F9D7H3</accession>
<proteinExistence type="evidence at transcript level"/>
<dbReference type="GO" id="GO:0000977">
    <property type="term" value="F:RNA polymerase II transcription regulatory region sequence-specific DNA binding"/>
    <property type="evidence" value="ECO:0007669"/>
    <property type="project" value="TreeGrafter"/>
</dbReference>
<reference evidence="4" key="1">
    <citation type="submission" date="2020-04" db="EMBL/GenBank/DDBJ databases">
        <authorList>
            <person name="Neveu A P."/>
        </authorList>
    </citation>
    <scope>NUCLEOTIDE SEQUENCE</scope>
    <source>
        <tissue evidence="4">Whole embryo</tissue>
    </source>
</reference>
<feature type="region of interest" description="Disordered" evidence="2">
    <location>
        <begin position="111"/>
        <end position="149"/>
    </location>
</feature>
<dbReference type="InterPro" id="IPR050283">
    <property type="entry name" value="E-box_TF_Regulators"/>
</dbReference>
<sequence>MTSNDQNPPSVGNQFVSYAHMMPVYNQDVIFTAPEECSSSHPTPPVKNVVSVARRNARERRRIKHVNSAFDDLRKRVPTGNDYRKISKVETLRSAIEYIKALEAIVERQETEVTSSHVTSSTNQDPSLEGSPLTPQWQPQPSSEAPHIYPMYPGNFAVQTGNKITKESFPAQDNGEGSMSYIRDPETPLPYQHEGYFNFQHPTIDPSSIYS</sequence>
<dbReference type="SUPFAM" id="SSF47459">
    <property type="entry name" value="HLH, helix-loop-helix DNA-binding domain"/>
    <property type="match status" value="1"/>
</dbReference>
<dbReference type="PANTHER" id="PTHR23349">
    <property type="entry name" value="BASIC HELIX-LOOP-HELIX TRANSCRIPTION FACTOR, TWIST"/>
    <property type="match status" value="1"/>
</dbReference>
<dbReference type="PROSITE" id="PS50888">
    <property type="entry name" value="BHLH"/>
    <property type="match status" value="1"/>
</dbReference>
<dbReference type="SMART" id="SM00353">
    <property type="entry name" value="HLH"/>
    <property type="match status" value="1"/>
</dbReference>
<protein>
    <submittedName>
        <fullName evidence="4">Achaete-Scute a-like1 basic helix-loop-helix transcription factor protein</fullName>
    </submittedName>
</protein>
<dbReference type="InterPro" id="IPR036638">
    <property type="entry name" value="HLH_DNA-bd_sf"/>
</dbReference>
<evidence type="ECO:0000256" key="2">
    <source>
        <dbReference type="SAM" id="MobiDB-lite"/>
    </source>
</evidence>
<dbReference type="PANTHER" id="PTHR23349:SF108">
    <property type="entry name" value="BHLH DOMAIN-CONTAINING PROTEIN"/>
    <property type="match status" value="1"/>
</dbReference>
<dbReference type="Gene3D" id="4.10.280.10">
    <property type="entry name" value="Helix-loop-helix DNA-binding domain"/>
    <property type="match status" value="1"/>
</dbReference>
<evidence type="ECO:0000259" key="3">
    <source>
        <dbReference type="PROSITE" id="PS50888"/>
    </source>
</evidence>
<dbReference type="GO" id="GO:0046983">
    <property type="term" value="F:protein dimerization activity"/>
    <property type="evidence" value="ECO:0007669"/>
    <property type="project" value="InterPro"/>
</dbReference>